<proteinExistence type="predicted"/>
<evidence type="ECO:0000256" key="4">
    <source>
        <dbReference type="ARBA" id="ARBA00022679"/>
    </source>
</evidence>
<dbReference type="InterPro" id="IPR003594">
    <property type="entry name" value="HATPase_dom"/>
</dbReference>
<dbReference type="Pfam" id="PF02518">
    <property type="entry name" value="HATPase_c"/>
    <property type="match status" value="1"/>
</dbReference>
<reference evidence="10 11" key="1">
    <citation type="submission" date="2017-10" db="EMBL/GenBank/DDBJ databases">
        <title>Sphingobium yanoikuyae S72.</title>
        <authorList>
            <person name="Sanchez E."/>
            <person name="Bustos P."/>
            <person name="Mendoza P."/>
            <person name="Guo X."/>
            <person name="Mendoza A."/>
        </authorList>
    </citation>
    <scope>NUCLEOTIDE SEQUENCE [LARGE SCALE GENOMIC DNA]</scope>
    <source>
        <strain evidence="10 11">S72</strain>
    </source>
</reference>
<dbReference type="Proteomes" id="UP000219422">
    <property type="component" value="Chromosome"/>
</dbReference>
<evidence type="ECO:0000256" key="5">
    <source>
        <dbReference type="ARBA" id="ARBA00022741"/>
    </source>
</evidence>
<accession>A0A291MY19</accession>
<dbReference type="KEGG" id="sya:A6768_08185"/>
<organism evidence="10 11">
    <name type="scientific">Sphingobium yanoikuyae</name>
    <name type="common">Sphingomonas yanoikuyae</name>
    <dbReference type="NCBI Taxonomy" id="13690"/>
    <lineage>
        <taxon>Bacteria</taxon>
        <taxon>Pseudomonadati</taxon>
        <taxon>Pseudomonadota</taxon>
        <taxon>Alphaproteobacteria</taxon>
        <taxon>Sphingomonadales</taxon>
        <taxon>Sphingomonadaceae</taxon>
        <taxon>Sphingobium</taxon>
    </lineage>
</organism>
<dbReference type="GO" id="GO:0005524">
    <property type="term" value="F:ATP binding"/>
    <property type="evidence" value="ECO:0007669"/>
    <property type="project" value="UniProtKB-KW"/>
</dbReference>
<keyword evidence="5" id="KW-0547">Nucleotide-binding</keyword>
<dbReference type="AlphaFoldDB" id="A0A291MY19"/>
<sequence length="303" mass="32550">MGVRSSRVHTNVCRAHAGVPVQPTSARQYRSHCEPKPFGGASPQVRGGEVRYESGSGPLRLGRSPLIGPSGVRHMNPRPLHLVEDVLTASEMNHRIANNLALIAAIVELDSRCVDDPVAAGILAATQRRIQAVASVHRRLYREVDLETINLGVFLDDLGDSLRALVTDGRDCRTITVRADDYDLPNDHAAAFAILVTELVGNACKHAYKVDVPGEVRVIFDVAPSGDWTLAVEDDGVGIGHHHGGSQGLGSHIIQAVSRKLGGQHAWESASPGTRFTMWTGERPTTGFSSKAVTIMGRVCDRG</sequence>
<evidence type="ECO:0000256" key="6">
    <source>
        <dbReference type="ARBA" id="ARBA00022777"/>
    </source>
</evidence>
<dbReference type="SUPFAM" id="SSF55874">
    <property type="entry name" value="ATPase domain of HSP90 chaperone/DNA topoisomerase II/histidine kinase"/>
    <property type="match status" value="1"/>
</dbReference>
<evidence type="ECO:0000256" key="3">
    <source>
        <dbReference type="ARBA" id="ARBA00022553"/>
    </source>
</evidence>
<keyword evidence="6" id="KW-0418">Kinase</keyword>
<dbReference type="EC" id="2.7.13.3" evidence="2"/>
<name>A0A291MY19_SPHYA</name>
<dbReference type="Pfam" id="PF07568">
    <property type="entry name" value="HisKA_2"/>
    <property type="match status" value="1"/>
</dbReference>
<evidence type="ECO:0000256" key="7">
    <source>
        <dbReference type="ARBA" id="ARBA00022840"/>
    </source>
</evidence>
<keyword evidence="3" id="KW-0597">Phosphoprotein</keyword>
<dbReference type="InterPro" id="IPR011495">
    <property type="entry name" value="Sig_transdc_His_kin_sub2_dim/P"/>
</dbReference>
<protein>
    <recommendedName>
        <fullName evidence="2">histidine kinase</fullName>
        <ecNumber evidence="2">2.7.13.3</ecNumber>
    </recommendedName>
</protein>
<gene>
    <name evidence="10" type="ORF">A6768_08185</name>
</gene>
<evidence type="ECO:0000256" key="1">
    <source>
        <dbReference type="ARBA" id="ARBA00000085"/>
    </source>
</evidence>
<evidence type="ECO:0000259" key="9">
    <source>
        <dbReference type="SMART" id="SM00387"/>
    </source>
</evidence>
<evidence type="ECO:0000256" key="2">
    <source>
        <dbReference type="ARBA" id="ARBA00012438"/>
    </source>
</evidence>
<evidence type="ECO:0000313" key="11">
    <source>
        <dbReference type="Proteomes" id="UP000219422"/>
    </source>
</evidence>
<dbReference type="GO" id="GO:0004673">
    <property type="term" value="F:protein histidine kinase activity"/>
    <property type="evidence" value="ECO:0007669"/>
    <property type="project" value="UniProtKB-EC"/>
</dbReference>
<dbReference type="PANTHER" id="PTHR41523:SF8">
    <property type="entry name" value="ETHYLENE RESPONSE SENSOR PROTEIN"/>
    <property type="match status" value="1"/>
</dbReference>
<evidence type="ECO:0000256" key="8">
    <source>
        <dbReference type="SAM" id="MobiDB-lite"/>
    </source>
</evidence>
<feature type="region of interest" description="Disordered" evidence="8">
    <location>
        <begin position="35"/>
        <end position="56"/>
    </location>
</feature>
<keyword evidence="4" id="KW-0808">Transferase</keyword>
<feature type="domain" description="Histidine kinase/HSP90-like ATPase" evidence="9">
    <location>
        <begin position="187"/>
        <end position="284"/>
    </location>
</feature>
<evidence type="ECO:0000313" key="10">
    <source>
        <dbReference type="EMBL" id="ATI79986.1"/>
    </source>
</evidence>
<dbReference type="EMBL" id="CP023741">
    <property type="protein sequence ID" value="ATI79986.1"/>
    <property type="molecule type" value="Genomic_DNA"/>
</dbReference>
<dbReference type="SMART" id="SM00387">
    <property type="entry name" value="HATPase_c"/>
    <property type="match status" value="1"/>
</dbReference>
<comment type="catalytic activity">
    <reaction evidence="1">
        <text>ATP + protein L-histidine = ADP + protein N-phospho-L-histidine.</text>
        <dbReference type="EC" id="2.7.13.3"/>
    </reaction>
</comment>
<dbReference type="PANTHER" id="PTHR41523">
    <property type="entry name" value="TWO-COMPONENT SYSTEM SENSOR PROTEIN"/>
    <property type="match status" value="1"/>
</dbReference>
<keyword evidence="7" id="KW-0067">ATP-binding</keyword>
<dbReference type="InterPro" id="IPR036890">
    <property type="entry name" value="HATPase_C_sf"/>
</dbReference>
<dbReference type="Gene3D" id="3.30.565.10">
    <property type="entry name" value="Histidine kinase-like ATPase, C-terminal domain"/>
    <property type="match status" value="1"/>
</dbReference>